<name>A0A067RKT0_ZOONE</name>
<dbReference type="InterPro" id="IPR057764">
    <property type="entry name" value="Ubiquitin_PRKD1-3_N"/>
</dbReference>
<evidence type="ECO:0000313" key="2">
    <source>
        <dbReference type="EMBL" id="KDR24437.1"/>
    </source>
</evidence>
<organism evidence="2 3">
    <name type="scientific">Zootermopsis nevadensis</name>
    <name type="common">Dampwood termite</name>
    <dbReference type="NCBI Taxonomy" id="136037"/>
    <lineage>
        <taxon>Eukaryota</taxon>
        <taxon>Metazoa</taxon>
        <taxon>Ecdysozoa</taxon>
        <taxon>Arthropoda</taxon>
        <taxon>Hexapoda</taxon>
        <taxon>Insecta</taxon>
        <taxon>Pterygota</taxon>
        <taxon>Neoptera</taxon>
        <taxon>Polyneoptera</taxon>
        <taxon>Dictyoptera</taxon>
        <taxon>Blattodea</taxon>
        <taxon>Blattoidea</taxon>
        <taxon>Termitoidae</taxon>
        <taxon>Termopsidae</taxon>
        <taxon>Zootermopsis</taxon>
    </lineage>
</organism>
<dbReference type="Proteomes" id="UP000027135">
    <property type="component" value="Unassembled WGS sequence"/>
</dbReference>
<feature type="domain" description="Serine/threonine-protein kinase D1-3-like ubiquitin-like" evidence="1">
    <location>
        <begin position="1"/>
        <end position="37"/>
    </location>
</feature>
<protein>
    <recommendedName>
        <fullName evidence="1">Serine/threonine-protein kinase D1-3-like ubiquitin-like domain-containing protein</fullName>
    </recommendedName>
</protein>
<evidence type="ECO:0000313" key="3">
    <source>
        <dbReference type="Proteomes" id="UP000027135"/>
    </source>
</evidence>
<dbReference type="InParanoid" id="A0A067RKT0"/>
<accession>A0A067RKT0</accession>
<dbReference type="AlphaFoldDB" id="A0A067RKT0"/>
<sequence>MFQFGLVRDTVTSSTLGLKTLKDLACDFINRKADAGGSKDL</sequence>
<dbReference type="EMBL" id="KK852412">
    <property type="protein sequence ID" value="KDR24437.1"/>
    <property type="molecule type" value="Genomic_DNA"/>
</dbReference>
<gene>
    <name evidence="2" type="ORF">L798_06504</name>
</gene>
<dbReference type="Pfam" id="PF25525">
    <property type="entry name" value="Ubiquitin_PRKD1_N"/>
    <property type="match status" value="1"/>
</dbReference>
<proteinExistence type="predicted"/>
<reference evidence="2 3" key="1">
    <citation type="journal article" date="2014" name="Nat. Commun.">
        <title>Molecular traces of alternative social organization in a termite genome.</title>
        <authorList>
            <person name="Terrapon N."/>
            <person name="Li C."/>
            <person name="Robertson H.M."/>
            <person name="Ji L."/>
            <person name="Meng X."/>
            <person name="Booth W."/>
            <person name="Chen Z."/>
            <person name="Childers C.P."/>
            <person name="Glastad K.M."/>
            <person name="Gokhale K."/>
            <person name="Gowin J."/>
            <person name="Gronenberg W."/>
            <person name="Hermansen R.A."/>
            <person name="Hu H."/>
            <person name="Hunt B.G."/>
            <person name="Huylmans A.K."/>
            <person name="Khalil S.M."/>
            <person name="Mitchell R.D."/>
            <person name="Munoz-Torres M.C."/>
            <person name="Mustard J.A."/>
            <person name="Pan H."/>
            <person name="Reese J.T."/>
            <person name="Scharf M.E."/>
            <person name="Sun F."/>
            <person name="Vogel H."/>
            <person name="Xiao J."/>
            <person name="Yang W."/>
            <person name="Yang Z."/>
            <person name="Yang Z."/>
            <person name="Zhou J."/>
            <person name="Zhu J."/>
            <person name="Brent C.S."/>
            <person name="Elsik C.G."/>
            <person name="Goodisman M.A."/>
            <person name="Liberles D.A."/>
            <person name="Roe R.M."/>
            <person name="Vargo E.L."/>
            <person name="Vilcinskas A."/>
            <person name="Wang J."/>
            <person name="Bornberg-Bauer E."/>
            <person name="Korb J."/>
            <person name="Zhang G."/>
            <person name="Liebig J."/>
        </authorList>
    </citation>
    <scope>NUCLEOTIDE SEQUENCE [LARGE SCALE GENOMIC DNA]</scope>
    <source>
        <tissue evidence="2">Whole organism</tissue>
    </source>
</reference>
<evidence type="ECO:0000259" key="1">
    <source>
        <dbReference type="Pfam" id="PF25525"/>
    </source>
</evidence>
<keyword evidence="3" id="KW-1185">Reference proteome</keyword>